<dbReference type="OrthoDB" id="1493774at2"/>
<dbReference type="AlphaFoldDB" id="A0A1N7NYN1"/>
<feature type="transmembrane region" description="Helical" evidence="1">
    <location>
        <begin position="6"/>
        <end position="26"/>
    </location>
</feature>
<keyword evidence="1" id="KW-0472">Membrane</keyword>
<dbReference type="STRING" id="529505.SAMN05421761_11293"/>
<gene>
    <name evidence="2" type="ORF">SAMN05421761_11293</name>
</gene>
<keyword evidence="1" id="KW-1133">Transmembrane helix</keyword>
<reference evidence="3" key="1">
    <citation type="submission" date="2017-01" db="EMBL/GenBank/DDBJ databases">
        <authorList>
            <person name="Varghese N."/>
            <person name="Submissions S."/>
        </authorList>
    </citation>
    <scope>NUCLEOTIDE SEQUENCE [LARGE SCALE GENOMIC DNA]</scope>
    <source>
        <strain evidence="3">DSM 46698</strain>
    </source>
</reference>
<evidence type="ECO:0000256" key="1">
    <source>
        <dbReference type="SAM" id="Phobius"/>
    </source>
</evidence>
<name>A0A1N7NYN1_9BACT</name>
<organism evidence="2 3">
    <name type="scientific">Belliella pelovolcani</name>
    <dbReference type="NCBI Taxonomy" id="529505"/>
    <lineage>
        <taxon>Bacteria</taxon>
        <taxon>Pseudomonadati</taxon>
        <taxon>Bacteroidota</taxon>
        <taxon>Cytophagia</taxon>
        <taxon>Cytophagales</taxon>
        <taxon>Cyclobacteriaceae</taxon>
        <taxon>Belliella</taxon>
    </lineage>
</organism>
<accession>A0A1N7NYN1</accession>
<dbReference type="Proteomes" id="UP000186026">
    <property type="component" value="Unassembled WGS sequence"/>
</dbReference>
<keyword evidence="3" id="KW-1185">Reference proteome</keyword>
<dbReference type="InterPro" id="IPR008620">
    <property type="entry name" value="FixH"/>
</dbReference>
<dbReference type="EMBL" id="FTOP01000012">
    <property type="protein sequence ID" value="SIT03398.1"/>
    <property type="molecule type" value="Genomic_DNA"/>
</dbReference>
<sequence length="141" mass="16085">MDWGKGIVLTIAAFVIIMISMVTICVKQDDIHLVTQNYYEEEIKYQDQIEKIINATLLEEEVLTFDTQAKIVALNLPIGAKGTLHLFRPSDARLDQKIDFDIANPAENAVNVGALKPGYWRVKLTWEDQGKAYYQEKQINI</sequence>
<protein>
    <submittedName>
        <fullName evidence="2">FixH protein</fullName>
    </submittedName>
</protein>
<dbReference type="Pfam" id="PF05751">
    <property type="entry name" value="FixH"/>
    <property type="match status" value="1"/>
</dbReference>
<evidence type="ECO:0000313" key="3">
    <source>
        <dbReference type="Proteomes" id="UP000186026"/>
    </source>
</evidence>
<evidence type="ECO:0000313" key="2">
    <source>
        <dbReference type="EMBL" id="SIT03398.1"/>
    </source>
</evidence>
<proteinExistence type="predicted"/>
<keyword evidence="1" id="KW-0812">Transmembrane</keyword>
<dbReference type="RefSeq" id="WP_076502292.1">
    <property type="nucleotide sequence ID" value="NZ_FTOP01000012.1"/>
</dbReference>